<name>A0A0M3IU27_ASCLU</name>
<evidence type="ECO:0000259" key="1">
    <source>
        <dbReference type="Pfam" id="PF25756"/>
    </source>
</evidence>
<proteinExistence type="predicted"/>
<sequence>MVIDESCSQALVHVASDKRRNEEERVRVKMAAHLLASMDPRIADELAKADEPDGGLLVNQKNKYVSCERQESISDVAAFKEMLNGGPLYWKVLLSYDTSEIKSFLSQLGTKFALPCRDIKQWTSFGNECVKELGVIGRNQDVQMRFACDVVRVQLDKWHRLFPVVPTSAAVFVHVTQELQNTVQSLVQASLTMPSSSIDTVGSMMLQTVAFFINTTEWQFILKISSKLKSPFLDVAKVLAAYMTSDPAMKKKVADGAWWQIMHATFEDPTT</sequence>
<keyword evidence="2" id="KW-1185">Reference proteome</keyword>
<dbReference type="WBParaSite" id="ALUE_0002225501-mRNA-1">
    <property type="protein sequence ID" value="ALUE_0002225501-mRNA-1"/>
    <property type="gene ID" value="ALUE_0002225501"/>
</dbReference>
<dbReference type="Proteomes" id="UP000036681">
    <property type="component" value="Unplaced"/>
</dbReference>
<organism evidence="2 3">
    <name type="scientific">Ascaris lumbricoides</name>
    <name type="common">Giant roundworm</name>
    <dbReference type="NCBI Taxonomy" id="6252"/>
    <lineage>
        <taxon>Eukaryota</taxon>
        <taxon>Metazoa</taxon>
        <taxon>Ecdysozoa</taxon>
        <taxon>Nematoda</taxon>
        <taxon>Chromadorea</taxon>
        <taxon>Rhabditida</taxon>
        <taxon>Spirurina</taxon>
        <taxon>Ascaridomorpha</taxon>
        <taxon>Ascaridoidea</taxon>
        <taxon>Ascarididae</taxon>
        <taxon>Ascaris</taxon>
    </lineage>
</organism>
<dbReference type="Pfam" id="PF25756">
    <property type="entry name" value="TPR_INTS8"/>
    <property type="match status" value="1"/>
</dbReference>
<dbReference type="InterPro" id="IPR057980">
    <property type="entry name" value="TPR_INTS8"/>
</dbReference>
<evidence type="ECO:0000313" key="2">
    <source>
        <dbReference type="Proteomes" id="UP000036681"/>
    </source>
</evidence>
<protein>
    <submittedName>
        <fullName evidence="3">DHC_N2 domain-containing protein</fullName>
    </submittedName>
</protein>
<reference evidence="3" key="1">
    <citation type="submission" date="2017-02" db="UniProtKB">
        <authorList>
            <consortium name="WormBaseParasite"/>
        </authorList>
    </citation>
    <scope>IDENTIFICATION</scope>
</reference>
<accession>A0A0M3IU27</accession>
<feature type="domain" description="INTS8 TPR repeats" evidence="1">
    <location>
        <begin position="117"/>
        <end position="267"/>
    </location>
</feature>
<evidence type="ECO:0000313" key="3">
    <source>
        <dbReference type="WBParaSite" id="ALUE_0002225501-mRNA-1"/>
    </source>
</evidence>
<dbReference type="AlphaFoldDB" id="A0A0M3IU27"/>